<evidence type="ECO:0000256" key="1">
    <source>
        <dbReference type="SAM" id="MobiDB-lite"/>
    </source>
</evidence>
<organism evidence="2 3">
    <name type="scientific">Xenopus laevis</name>
    <name type="common">African clawed frog</name>
    <dbReference type="NCBI Taxonomy" id="8355"/>
    <lineage>
        <taxon>Eukaryota</taxon>
        <taxon>Metazoa</taxon>
        <taxon>Chordata</taxon>
        <taxon>Craniata</taxon>
        <taxon>Vertebrata</taxon>
        <taxon>Euteleostomi</taxon>
        <taxon>Amphibia</taxon>
        <taxon>Batrachia</taxon>
        <taxon>Anura</taxon>
        <taxon>Pipoidea</taxon>
        <taxon>Pipidae</taxon>
        <taxon>Xenopodinae</taxon>
        <taxon>Xenopus</taxon>
        <taxon>Xenopus</taxon>
    </lineage>
</organism>
<evidence type="ECO:0000313" key="2">
    <source>
        <dbReference type="EMBL" id="OCU00849.1"/>
    </source>
</evidence>
<dbReference type="AlphaFoldDB" id="A0A974I4C9"/>
<feature type="region of interest" description="Disordered" evidence="1">
    <location>
        <begin position="47"/>
        <end position="66"/>
    </location>
</feature>
<sequence length="66" mass="7104">MLRVSLELISIHQNVRVANSPPPALCSTEGMQRRQCTRKILGQQAPLAVHLPSLNSTHPPPTPSGA</sequence>
<reference evidence="3" key="1">
    <citation type="journal article" date="2016" name="Nature">
        <title>Genome evolution in the allotetraploid frog Xenopus laevis.</title>
        <authorList>
            <person name="Session A.M."/>
            <person name="Uno Y."/>
            <person name="Kwon T."/>
            <person name="Chapman J.A."/>
            <person name="Toyoda A."/>
            <person name="Takahashi S."/>
            <person name="Fukui A."/>
            <person name="Hikosaka A."/>
            <person name="Suzuki A."/>
            <person name="Kondo M."/>
            <person name="van Heeringen S.J."/>
            <person name="Quigley I."/>
            <person name="Heinz S."/>
            <person name="Ogino H."/>
            <person name="Ochi H."/>
            <person name="Hellsten U."/>
            <person name="Lyons J.B."/>
            <person name="Simakov O."/>
            <person name="Putnam N."/>
            <person name="Stites J."/>
            <person name="Kuroki Y."/>
            <person name="Tanaka T."/>
            <person name="Michiue T."/>
            <person name="Watanabe M."/>
            <person name="Bogdanovic O."/>
            <person name="Lister R."/>
            <person name="Georgiou G."/>
            <person name="Paranjpe S.S."/>
            <person name="van Kruijsbergen I."/>
            <person name="Shu S."/>
            <person name="Carlson J."/>
            <person name="Kinoshita T."/>
            <person name="Ohta Y."/>
            <person name="Mawaribuchi S."/>
            <person name="Jenkins J."/>
            <person name="Grimwood J."/>
            <person name="Schmutz J."/>
            <person name="Mitros T."/>
            <person name="Mozaffari S.V."/>
            <person name="Suzuki Y."/>
            <person name="Haramoto Y."/>
            <person name="Yamamoto T.S."/>
            <person name="Takagi C."/>
            <person name="Heald R."/>
            <person name="Miller K."/>
            <person name="Haudenschild C."/>
            <person name="Kitzman J."/>
            <person name="Nakayama T."/>
            <person name="Izutsu Y."/>
            <person name="Robert J."/>
            <person name="Fortriede J."/>
            <person name="Burns K."/>
            <person name="Lotay V."/>
            <person name="Karimi K."/>
            <person name="Yasuoka Y."/>
            <person name="Dichmann D.S."/>
            <person name="Flajnik M.F."/>
            <person name="Houston D.W."/>
            <person name="Shendure J."/>
            <person name="DuPasquier L."/>
            <person name="Vize P.D."/>
            <person name="Zorn A.M."/>
            <person name="Ito M."/>
            <person name="Marcotte E.M."/>
            <person name="Wallingford J.B."/>
            <person name="Ito Y."/>
            <person name="Asashima M."/>
            <person name="Ueno N."/>
            <person name="Matsuda Y."/>
            <person name="Veenstra G.J."/>
            <person name="Fujiyama A."/>
            <person name="Harland R.M."/>
            <person name="Taira M."/>
            <person name="Rokhsar D.S."/>
        </authorList>
    </citation>
    <scope>NUCLEOTIDE SEQUENCE [LARGE SCALE GENOMIC DNA]</scope>
    <source>
        <strain evidence="3">J</strain>
    </source>
</reference>
<dbReference type="Proteomes" id="UP000694892">
    <property type="component" value="Chromosome 1L"/>
</dbReference>
<evidence type="ECO:0000313" key="3">
    <source>
        <dbReference type="Proteomes" id="UP000694892"/>
    </source>
</evidence>
<gene>
    <name evidence="2" type="ORF">XELAEV_18006626mg</name>
</gene>
<dbReference type="EMBL" id="CM004466">
    <property type="protein sequence ID" value="OCU00849.1"/>
    <property type="molecule type" value="Genomic_DNA"/>
</dbReference>
<name>A0A974I4C9_XENLA</name>
<accession>A0A974I4C9</accession>
<proteinExistence type="predicted"/>
<protein>
    <submittedName>
        <fullName evidence="2">Uncharacterized protein</fullName>
    </submittedName>
</protein>